<dbReference type="GO" id="GO:0004111">
    <property type="term" value="F:creatine kinase activity"/>
    <property type="evidence" value="ECO:0007669"/>
    <property type="project" value="InterPro"/>
</dbReference>
<proteinExistence type="inferred from homology"/>
<keyword evidence="9" id="KW-1185">Reference proteome</keyword>
<dbReference type="Proteomes" id="UP000236497">
    <property type="component" value="Unassembled WGS sequence"/>
</dbReference>
<gene>
    <name evidence="5" type="primary">mcsB</name>
    <name evidence="8" type="ORF">HHT355_1957</name>
</gene>
<evidence type="ECO:0000256" key="2">
    <source>
        <dbReference type="ARBA" id="ARBA00022741"/>
    </source>
</evidence>
<comment type="caution">
    <text evidence="5">Lacks conserved residue(s) required for the propagation of feature annotation.</text>
</comment>
<feature type="binding site" evidence="5 6">
    <location>
        <position position="82"/>
    </location>
    <ligand>
        <name>ATP</name>
        <dbReference type="ChEBI" id="CHEBI:30616"/>
    </ligand>
</feature>
<feature type="binding site" evidence="5 6">
    <location>
        <position position="116"/>
    </location>
    <ligand>
        <name>ATP</name>
        <dbReference type="ChEBI" id="CHEBI:30616"/>
    </ligand>
</feature>
<dbReference type="HAMAP" id="MF_00602">
    <property type="entry name" value="Prot_Arg_kinase"/>
    <property type="match status" value="1"/>
</dbReference>
<comment type="activity regulation">
    <text evidence="5">Appears to be allosterically activated by the binding of pArg-containing polypeptides to the pArg-binding pocket localized in the C-terminal domain of McsB.</text>
</comment>
<dbReference type="PROSITE" id="PS51510">
    <property type="entry name" value="PHOSPHAGEN_KINASE_C"/>
    <property type="match status" value="1"/>
</dbReference>
<dbReference type="InterPro" id="IPR014746">
    <property type="entry name" value="Gln_synth/guanido_kin_cat_dom"/>
</dbReference>
<dbReference type="InterPro" id="IPR022414">
    <property type="entry name" value="ATP-guanido_PTrfase_cat"/>
</dbReference>
<dbReference type="EC" id="2.7.14.1" evidence="5"/>
<keyword evidence="3 5" id="KW-0418">Kinase</keyword>
<sequence>MLKWYEETVPDGDVVISSRVRLARNLENYKFSPLLEEQDAKKLVEEVKSITPILSEQDNRKYYACNIQSLSDIDKTAMVERHILSPLLAEKEQTTGLILSEDETVSIMINEEDHIRIQAIVGGMNLEKAYEIANRIDDIAYEKLKFAYDEKYGYMTSCPTNTGTGMRASCMVFLPALSAARMIQKLFEEVGRYDVTIRGIYGEGTRSLGNIYQISNQKTLGNSEQEIIENLKRIVYQVMQQERKRREYMLSLNSDEIEDQVYRAYGILKYAKQITSEDAMMYLSQLKFGADCGLIKFNREFNIHKMMMGVQPGSLQWTLGKSVGSAIRDKARAEYISKELPDLI</sequence>
<protein>
    <recommendedName>
        <fullName evidence="5">Protein-arginine kinase</fullName>
        <ecNumber evidence="5">2.7.14.1</ecNumber>
    </recommendedName>
</protein>
<comment type="similarity">
    <text evidence="5 6">Belongs to the ATP:guanido phosphotransferase family.</text>
</comment>
<dbReference type="OrthoDB" id="9791353at2"/>
<evidence type="ECO:0000256" key="3">
    <source>
        <dbReference type="ARBA" id="ARBA00022777"/>
    </source>
</evidence>
<keyword evidence="2 5" id="KW-0547">Nucleotide-binding</keyword>
<feature type="binding site" evidence="6">
    <location>
        <begin position="167"/>
        <end position="171"/>
    </location>
    <ligand>
        <name>ATP</name>
        <dbReference type="ChEBI" id="CHEBI:30616"/>
    </ligand>
</feature>
<dbReference type="GO" id="GO:0005615">
    <property type="term" value="C:extracellular space"/>
    <property type="evidence" value="ECO:0007669"/>
    <property type="project" value="TreeGrafter"/>
</dbReference>
<keyword evidence="4 5" id="KW-0067">ATP-binding</keyword>
<feature type="binding site" evidence="5 6">
    <location>
        <begin position="198"/>
        <end position="203"/>
    </location>
    <ligand>
        <name>ATP</name>
        <dbReference type="ChEBI" id="CHEBI:30616"/>
    </ligand>
</feature>
<keyword evidence="5" id="KW-0021">Allosteric enzyme</keyword>
<dbReference type="Gene3D" id="3.30.590.10">
    <property type="entry name" value="Glutamine synthetase/guanido kinase, catalytic domain"/>
    <property type="match status" value="1"/>
</dbReference>
<dbReference type="InterPro" id="IPR000749">
    <property type="entry name" value="ATP-guanido_PTrfase"/>
</dbReference>
<feature type="domain" description="Phosphagen kinase C-terminal" evidence="7">
    <location>
        <begin position="14"/>
        <end position="245"/>
    </location>
</feature>
<reference evidence="8 9" key="1">
    <citation type="submission" date="2015-06" db="EMBL/GenBank/DDBJ databases">
        <authorList>
            <person name="Wibberg Daniel"/>
        </authorList>
    </citation>
    <scope>NUCLEOTIDE SEQUENCE [LARGE SCALE GENOMIC DNA]</scope>
    <source>
        <strain evidence="8 9">T3/55T</strain>
    </source>
</reference>
<dbReference type="EMBL" id="CVTD020000023">
    <property type="protein sequence ID" value="CRZ35155.1"/>
    <property type="molecule type" value="Genomic_DNA"/>
</dbReference>
<evidence type="ECO:0000313" key="9">
    <source>
        <dbReference type="Proteomes" id="UP000236497"/>
    </source>
</evidence>
<dbReference type="GO" id="GO:1990424">
    <property type="term" value="F:protein arginine kinase activity"/>
    <property type="evidence" value="ECO:0007669"/>
    <property type="project" value="UniProtKB-EC"/>
</dbReference>
<evidence type="ECO:0000256" key="1">
    <source>
        <dbReference type="ARBA" id="ARBA00022679"/>
    </source>
</evidence>
<accession>A0A0H5SJ87</accession>
<evidence type="ECO:0000256" key="4">
    <source>
        <dbReference type="ARBA" id="ARBA00022840"/>
    </source>
</evidence>
<comment type="catalytic activity">
    <reaction evidence="5">
        <text>L-arginyl-[protein] + ATP = N(omega)-phospho-L-arginyl-[protein] + ADP + H(+)</text>
        <dbReference type="Rhea" id="RHEA:43384"/>
        <dbReference type="Rhea" id="RHEA-COMP:10532"/>
        <dbReference type="Rhea" id="RHEA-COMP:10533"/>
        <dbReference type="ChEBI" id="CHEBI:15378"/>
        <dbReference type="ChEBI" id="CHEBI:29965"/>
        <dbReference type="ChEBI" id="CHEBI:30616"/>
        <dbReference type="ChEBI" id="CHEBI:83226"/>
        <dbReference type="ChEBI" id="CHEBI:456216"/>
        <dbReference type="EC" id="2.7.14.1"/>
    </reaction>
</comment>
<dbReference type="AlphaFoldDB" id="A0A0H5SJ87"/>
<dbReference type="PANTHER" id="PTHR11547:SF38">
    <property type="entry name" value="ARGININE KINASE 1-RELATED"/>
    <property type="match status" value="1"/>
</dbReference>
<feature type="short sequence motif" description="RDXXRA motif of the pArg binding pocket involved in allosteric regulation" evidence="5">
    <location>
        <begin position="328"/>
        <end position="333"/>
    </location>
</feature>
<name>A0A0H5SJ87_HERHM</name>
<dbReference type="PANTHER" id="PTHR11547">
    <property type="entry name" value="ARGININE OR CREATINE KINASE"/>
    <property type="match status" value="1"/>
</dbReference>
<dbReference type="SUPFAM" id="SSF55931">
    <property type="entry name" value="Glutamine synthetase/guanido kinase"/>
    <property type="match status" value="1"/>
</dbReference>
<evidence type="ECO:0000256" key="5">
    <source>
        <dbReference type="HAMAP-Rule" id="MF_00602"/>
    </source>
</evidence>
<dbReference type="NCBIfam" id="NF002194">
    <property type="entry name" value="PRK01059.1-4"/>
    <property type="match status" value="1"/>
</dbReference>
<dbReference type="Pfam" id="PF00217">
    <property type="entry name" value="ATP-gua_Ptrans"/>
    <property type="match status" value="1"/>
</dbReference>
<dbReference type="GO" id="GO:0005524">
    <property type="term" value="F:ATP binding"/>
    <property type="evidence" value="ECO:0007669"/>
    <property type="project" value="UniProtKB-UniRule"/>
</dbReference>
<evidence type="ECO:0000256" key="6">
    <source>
        <dbReference type="PROSITE-ProRule" id="PRU00843"/>
    </source>
</evidence>
<dbReference type="CDD" id="cd07930">
    <property type="entry name" value="bacterial_phosphagen_kinase"/>
    <property type="match status" value="1"/>
</dbReference>
<dbReference type="InterPro" id="IPR023660">
    <property type="entry name" value="Arg_Kinase"/>
</dbReference>
<evidence type="ECO:0000259" key="7">
    <source>
        <dbReference type="PROSITE" id="PS51510"/>
    </source>
</evidence>
<dbReference type="GO" id="GO:0046314">
    <property type="term" value="P:phosphocreatine biosynthetic process"/>
    <property type="evidence" value="ECO:0007669"/>
    <property type="project" value="InterPro"/>
</dbReference>
<keyword evidence="1 5" id="KW-0808">Transferase</keyword>
<dbReference type="RefSeq" id="WP_103203249.1">
    <property type="nucleotide sequence ID" value="NZ_CVTD020000023.1"/>
</dbReference>
<comment type="function">
    <text evidence="5">Catalyzes the specific phosphorylation of arginine residues in proteins.</text>
</comment>
<organism evidence="8 9">
    <name type="scientific">Herbinix hemicellulosilytica</name>
    <dbReference type="NCBI Taxonomy" id="1564487"/>
    <lineage>
        <taxon>Bacteria</taxon>
        <taxon>Bacillati</taxon>
        <taxon>Bacillota</taxon>
        <taxon>Clostridia</taxon>
        <taxon>Lachnospirales</taxon>
        <taxon>Lachnospiraceae</taxon>
        <taxon>Herbinix</taxon>
    </lineage>
</organism>
<evidence type="ECO:0000313" key="8">
    <source>
        <dbReference type="EMBL" id="CRZ35155.1"/>
    </source>
</evidence>
<feature type="binding site" evidence="5 6">
    <location>
        <begin position="17"/>
        <end position="21"/>
    </location>
    <ligand>
        <name>ATP</name>
        <dbReference type="ChEBI" id="CHEBI:30616"/>
    </ligand>
</feature>